<dbReference type="RefSeq" id="WP_310054386.1">
    <property type="nucleotide sequence ID" value="NZ_JAVDVW010000002.1"/>
</dbReference>
<dbReference type="PROSITE" id="PS00018">
    <property type="entry name" value="EF_HAND_1"/>
    <property type="match status" value="2"/>
</dbReference>
<dbReference type="PROSITE" id="PS50222">
    <property type="entry name" value="EF_HAND_2"/>
    <property type="match status" value="1"/>
</dbReference>
<dbReference type="Gene3D" id="1.10.238.10">
    <property type="entry name" value="EF-hand"/>
    <property type="match status" value="2"/>
</dbReference>
<dbReference type="Proteomes" id="UP001267878">
    <property type="component" value="Unassembled WGS sequence"/>
</dbReference>
<feature type="signal peptide" evidence="1">
    <location>
        <begin position="1"/>
        <end position="22"/>
    </location>
</feature>
<comment type="caution">
    <text evidence="3">The sequence shown here is derived from an EMBL/GenBank/DDBJ whole genome shotgun (WGS) entry which is preliminary data.</text>
</comment>
<sequence>MNKFMRIPFGMAALALAASAMAQVTPDPAPDRFDAADTNHDGKVDRAEYDGFVAELVLLYDTDRDGKLSRAEVATARDPSKFDVIDANHDASLVLGEIAAYSDNDFKVMDANGDGVIDREESKHGK</sequence>
<keyword evidence="1" id="KW-0732">Signal</keyword>
<protein>
    <submittedName>
        <fullName evidence="3">Ca2+-binding EF-hand superfamily protein</fullName>
    </submittedName>
</protein>
<dbReference type="SUPFAM" id="SSF47473">
    <property type="entry name" value="EF-hand"/>
    <property type="match status" value="1"/>
</dbReference>
<dbReference type="InterPro" id="IPR011992">
    <property type="entry name" value="EF-hand-dom_pair"/>
</dbReference>
<dbReference type="InterPro" id="IPR002048">
    <property type="entry name" value="EF_hand_dom"/>
</dbReference>
<gene>
    <name evidence="3" type="ORF">J2X04_002296</name>
</gene>
<proteinExistence type="predicted"/>
<evidence type="ECO:0000256" key="1">
    <source>
        <dbReference type="SAM" id="SignalP"/>
    </source>
</evidence>
<evidence type="ECO:0000313" key="3">
    <source>
        <dbReference type="EMBL" id="MDR7099915.1"/>
    </source>
</evidence>
<accession>A0ABU1VRD9</accession>
<feature type="domain" description="EF-hand" evidence="2">
    <location>
        <begin position="33"/>
        <end position="59"/>
    </location>
</feature>
<reference evidence="3 4" key="1">
    <citation type="submission" date="2023-07" db="EMBL/GenBank/DDBJ databases">
        <title>Sorghum-associated microbial communities from plants grown in Nebraska, USA.</title>
        <authorList>
            <person name="Schachtman D."/>
        </authorList>
    </citation>
    <scope>NUCLEOTIDE SEQUENCE [LARGE SCALE GENOMIC DNA]</scope>
    <source>
        <strain evidence="3 4">BE187</strain>
    </source>
</reference>
<dbReference type="InterPro" id="IPR018247">
    <property type="entry name" value="EF_Hand_1_Ca_BS"/>
</dbReference>
<evidence type="ECO:0000313" key="4">
    <source>
        <dbReference type="Proteomes" id="UP001267878"/>
    </source>
</evidence>
<evidence type="ECO:0000259" key="2">
    <source>
        <dbReference type="PROSITE" id="PS50222"/>
    </source>
</evidence>
<organism evidence="3 4">
    <name type="scientific">Agrilutibacter niabensis</name>
    <dbReference type="NCBI Taxonomy" id="380628"/>
    <lineage>
        <taxon>Bacteria</taxon>
        <taxon>Pseudomonadati</taxon>
        <taxon>Pseudomonadota</taxon>
        <taxon>Gammaproteobacteria</taxon>
        <taxon>Lysobacterales</taxon>
        <taxon>Lysobacteraceae</taxon>
        <taxon>Agrilutibacter</taxon>
    </lineage>
</organism>
<name>A0ABU1VRD9_9GAMM</name>
<dbReference type="EMBL" id="JAVDVW010000002">
    <property type="protein sequence ID" value="MDR7099915.1"/>
    <property type="molecule type" value="Genomic_DNA"/>
</dbReference>
<dbReference type="Pfam" id="PF13202">
    <property type="entry name" value="EF-hand_5"/>
    <property type="match status" value="3"/>
</dbReference>
<keyword evidence="4" id="KW-1185">Reference proteome</keyword>
<feature type="chain" id="PRO_5046785374" evidence="1">
    <location>
        <begin position="23"/>
        <end position="126"/>
    </location>
</feature>